<dbReference type="PANTHER" id="PTHR42110">
    <property type="entry name" value="L-ASPARAGINASE, PUTATIVE (AFU_ORTHOLOGUE AFUA_3G11890)-RELATED"/>
    <property type="match status" value="1"/>
</dbReference>
<dbReference type="Proteomes" id="UP000176944">
    <property type="component" value="Chromosome"/>
</dbReference>
<reference evidence="2" key="1">
    <citation type="submission" date="2016-10" db="EMBL/GenBank/DDBJ databases">
        <title>Comparative genomics uncovers the prolific and rare metabolic potential of the cyanobacterial genus Moorea.</title>
        <authorList>
            <person name="Leao T."/>
            <person name="Castelao G."/>
            <person name="Korobeynikov A."/>
            <person name="Monroe E.A."/>
            <person name="Podell S."/>
            <person name="Glukhov E."/>
            <person name="Allen E."/>
            <person name="Gerwick W.H."/>
            <person name="Gerwick L."/>
        </authorList>
    </citation>
    <scope>NUCLEOTIDE SEQUENCE [LARGE SCALE GENOMIC DNA]</scope>
    <source>
        <strain evidence="2">JHB</strain>
    </source>
</reference>
<evidence type="ECO:0000313" key="1">
    <source>
        <dbReference type="EMBL" id="AOY80794.1"/>
    </source>
</evidence>
<name>A0A1D9FZV2_MOOP1</name>
<evidence type="ECO:0000313" key="2">
    <source>
        <dbReference type="Proteomes" id="UP000176944"/>
    </source>
</evidence>
<dbReference type="PANTHER" id="PTHR42110:SF1">
    <property type="entry name" value="L-ASPARAGINASE, PUTATIVE (AFU_ORTHOLOGUE AFUA_3G11890)-RELATED"/>
    <property type="match status" value="1"/>
</dbReference>
<organism evidence="1 2">
    <name type="scientific">Moorena producens (strain JHB)</name>
    <dbReference type="NCBI Taxonomy" id="1454205"/>
    <lineage>
        <taxon>Bacteria</taxon>
        <taxon>Bacillati</taxon>
        <taxon>Cyanobacteriota</taxon>
        <taxon>Cyanophyceae</taxon>
        <taxon>Coleofasciculales</taxon>
        <taxon>Coleofasciculaceae</taxon>
        <taxon>Moorena</taxon>
    </lineage>
</organism>
<protein>
    <submittedName>
        <fullName evidence="1">Asparaginase</fullName>
    </submittedName>
</protein>
<gene>
    <name evidence="1" type="ORF">BJP36_13585</name>
</gene>
<proteinExistence type="predicted"/>
<sequence length="317" mass="35025">MTRGKRTQTRALEVRLLREGIIESVHSAQAVVCDDRGRMLYVAGNPETSTFIRSALKPFQALAVTTTGTLERYNLTDRDLAIICSSHHSTMEQVRQVFNILWRCDVDPSALQCPIPPGQESSLQHCCSGKHAGMLAVCQQRQWLLKSYLEYNHPVQMLILSQVAELLQMPEQELILAHDDCGAPTYFLQLRQMALLYALLSSGNNLAMERIVRAMISHPQMVSGDGGFDTELMRLSEGELVSKSGAQGVQCIGRVGQNMGLAIKVLDGGKSAKYAAAIALLKQMAWITPSVADTLESMFINLSKYKRLEVVGELSMP</sequence>
<accession>A0A1D9FZV2</accession>
<dbReference type="Pfam" id="PF06089">
    <property type="entry name" value="Asparaginase_II"/>
    <property type="match status" value="1"/>
</dbReference>
<dbReference type="EMBL" id="CP017708">
    <property type="protein sequence ID" value="AOY80794.1"/>
    <property type="molecule type" value="Genomic_DNA"/>
</dbReference>
<dbReference type="InterPro" id="IPR010349">
    <property type="entry name" value="Asparaginase_II"/>
</dbReference>
<dbReference type="AlphaFoldDB" id="A0A1D9FZV2"/>